<feature type="region of interest" description="Disordered" evidence="1">
    <location>
        <begin position="27"/>
        <end position="109"/>
    </location>
</feature>
<evidence type="ECO:0000313" key="3">
    <source>
        <dbReference type="Proteomes" id="UP000053237"/>
    </source>
</evidence>
<feature type="compositionally biased region" description="Basic and acidic residues" evidence="1">
    <location>
        <begin position="76"/>
        <end position="95"/>
    </location>
</feature>
<accession>A0A024FW66</accession>
<dbReference type="AlphaFoldDB" id="A0A024FW66"/>
<organism evidence="2 3">
    <name type="scientific">Albugo candida</name>
    <dbReference type="NCBI Taxonomy" id="65357"/>
    <lineage>
        <taxon>Eukaryota</taxon>
        <taxon>Sar</taxon>
        <taxon>Stramenopiles</taxon>
        <taxon>Oomycota</taxon>
        <taxon>Peronosporomycetes</taxon>
        <taxon>Albuginales</taxon>
        <taxon>Albuginaceae</taxon>
        <taxon>Albugo</taxon>
    </lineage>
</organism>
<name>A0A024FW66_9STRA</name>
<dbReference type="InParanoid" id="A0A024FW66"/>
<dbReference type="EMBL" id="CAIX01000570">
    <property type="protein sequence ID" value="CCI11152.1"/>
    <property type="molecule type" value="Genomic_DNA"/>
</dbReference>
<evidence type="ECO:0000256" key="1">
    <source>
        <dbReference type="SAM" id="MobiDB-lite"/>
    </source>
</evidence>
<protein>
    <submittedName>
        <fullName evidence="2">Uncharacterized protein</fullName>
    </submittedName>
</protein>
<reference evidence="2 3" key="1">
    <citation type="submission" date="2012-05" db="EMBL/GenBank/DDBJ databases">
        <title>Recombination and specialization in a pathogen metapopulation.</title>
        <authorList>
            <person name="Gardiner A."/>
            <person name="Kemen E."/>
            <person name="Schultz-Larsen T."/>
            <person name="MacLean D."/>
            <person name="Van Oosterhout C."/>
            <person name="Jones J.D.G."/>
        </authorList>
    </citation>
    <scope>NUCLEOTIDE SEQUENCE [LARGE SCALE GENOMIC DNA]</scope>
    <source>
        <strain evidence="2 3">Ac Nc2</strain>
    </source>
</reference>
<dbReference type="Proteomes" id="UP000053237">
    <property type="component" value="Unassembled WGS sequence"/>
</dbReference>
<proteinExistence type="predicted"/>
<feature type="compositionally biased region" description="Basic and acidic residues" evidence="1">
    <location>
        <begin position="27"/>
        <end position="38"/>
    </location>
</feature>
<feature type="compositionally biased region" description="Basic and acidic residues" evidence="1">
    <location>
        <begin position="49"/>
        <end position="61"/>
    </location>
</feature>
<comment type="caution">
    <text evidence="2">The sequence shown here is derived from an EMBL/GenBank/DDBJ whole genome shotgun (WGS) entry which is preliminary data.</text>
</comment>
<sequence length="145" mass="16183">MCTSAYSSKLIAEAIADAALSTIECKDEKSKVKVETRRKNSKALPNTAGRDERNVSTESRVHLPSALNEDGNQESDSLRKRSINIEKKVINKGTRDTGGGNPKEEDEQIDYVPSEHVAIGKFACNETFYKACNLMRSRWERDDST</sequence>
<gene>
    <name evidence="2" type="ORF">BN9_124600</name>
</gene>
<keyword evidence="3" id="KW-1185">Reference proteome</keyword>
<evidence type="ECO:0000313" key="2">
    <source>
        <dbReference type="EMBL" id="CCI11152.1"/>
    </source>
</evidence>